<reference evidence="1 2" key="1">
    <citation type="journal article" date="2020" name="Phytopathology">
        <title>A high-quality genome resource of Botrytis fragariae, a new and rapidly spreading fungal pathogen causing strawberry gray mold in the U.S.A.</title>
        <authorList>
            <person name="Wu Y."/>
            <person name="Saski C.A."/>
            <person name="Schnabel G."/>
            <person name="Xiao S."/>
            <person name="Hu M."/>
        </authorList>
    </citation>
    <scope>NUCLEOTIDE SEQUENCE [LARGE SCALE GENOMIC DNA]</scope>
    <source>
        <strain evidence="1 2">BVB16</strain>
    </source>
</reference>
<accession>A0A8H6AQT3</accession>
<dbReference type="RefSeq" id="XP_037190602.1">
    <property type="nucleotide sequence ID" value="XM_037339036.1"/>
</dbReference>
<organism evidence="1 2">
    <name type="scientific">Botrytis fragariae</name>
    <dbReference type="NCBI Taxonomy" id="1964551"/>
    <lineage>
        <taxon>Eukaryota</taxon>
        <taxon>Fungi</taxon>
        <taxon>Dikarya</taxon>
        <taxon>Ascomycota</taxon>
        <taxon>Pezizomycotina</taxon>
        <taxon>Leotiomycetes</taxon>
        <taxon>Helotiales</taxon>
        <taxon>Sclerotiniaceae</taxon>
        <taxon>Botrytis</taxon>
    </lineage>
</organism>
<name>A0A8H6AQT3_9HELO</name>
<gene>
    <name evidence="1" type="ORF">Bfra_008678</name>
</gene>
<keyword evidence="2" id="KW-1185">Reference proteome</keyword>
<dbReference type="Proteomes" id="UP000531561">
    <property type="component" value="Unassembled WGS sequence"/>
</dbReference>
<comment type="caution">
    <text evidence="1">The sequence shown here is derived from an EMBL/GenBank/DDBJ whole genome shotgun (WGS) entry which is preliminary data.</text>
</comment>
<dbReference type="EMBL" id="JABFCT010000011">
    <property type="protein sequence ID" value="KAF5871655.1"/>
    <property type="molecule type" value="Genomic_DNA"/>
</dbReference>
<evidence type="ECO:0000313" key="1">
    <source>
        <dbReference type="EMBL" id="KAF5871655.1"/>
    </source>
</evidence>
<dbReference type="AlphaFoldDB" id="A0A8H6AQT3"/>
<sequence length="76" mass="8185">MLLSQYKSVQAAQAGQSHAHLAKGRSFRAGAKANSFTGPESNSRYGNGCVRHLISEQVIRIVSVLTAQCIEERLGV</sequence>
<evidence type="ECO:0000313" key="2">
    <source>
        <dbReference type="Proteomes" id="UP000531561"/>
    </source>
</evidence>
<dbReference type="GeneID" id="59262728"/>
<proteinExistence type="predicted"/>
<protein>
    <submittedName>
        <fullName evidence="1">Uncharacterized protein</fullName>
    </submittedName>
</protein>